<evidence type="ECO:0000313" key="4">
    <source>
        <dbReference type="EMBL" id="OXV07105.1"/>
    </source>
</evidence>
<dbReference type="EMBL" id="NPHW01005104">
    <property type="protein sequence ID" value="OXV07105.1"/>
    <property type="molecule type" value="Genomic_DNA"/>
</dbReference>
<gene>
    <name evidence="4" type="ORF">Egran_05130</name>
</gene>
<comment type="caution">
    <text evidence="4">The sequence shown here is derived from an EMBL/GenBank/DDBJ whole genome shotgun (WGS) entry which is preliminary data.</text>
</comment>
<reference evidence="4 5" key="1">
    <citation type="journal article" date="2015" name="Environ. Microbiol.">
        <title>Metagenome sequence of Elaphomyces granulatus from sporocarp tissue reveals Ascomycota ectomycorrhizal fingerprints of genome expansion and a Proteobacteria-rich microbiome.</title>
        <authorList>
            <person name="Quandt C.A."/>
            <person name="Kohler A."/>
            <person name="Hesse C.N."/>
            <person name="Sharpton T.J."/>
            <person name="Martin F."/>
            <person name="Spatafora J.W."/>
        </authorList>
    </citation>
    <scope>NUCLEOTIDE SEQUENCE [LARGE SCALE GENOMIC DNA]</scope>
    <source>
        <strain evidence="4 5">OSC145934</strain>
    </source>
</reference>
<dbReference type="OrthoDB" id="5289248at2759"/>
<protein>
    <recommendedName>
        <fullName evidence="3">DDE Tnp4 domain-containing protein</fullName>
    </recommendedName>
</protein>
<accession>A0A232LSI0</accession>
<dbReference type="Proteomes" id="UP000243515">
    <property type="component" value="Unassembled WGS sequence"/>
</dbReference>
<name>A0A232LSI0_9EURO</name>
<proteinExistence type="predicted"/>
<dbReference type="Pfam" id="PF13359">
    <property type="entry name" value="DDE_Tnp_4"/>
    <property type="match status" value="1"/>
</dbReference>
<evidence type="ECO:0000313" key="5">
    <source>
        <dbReference type="Proteomes" id="UP000243515"/>
    </source>
</evidence>
<organism evidence="4 5">
    <name type="scientific">Elaphomyces granulatus</name>
    <dbReference type="NCBI Taxonomy" id="519963"/>
    <lineage>
        <taxon>Eukaryota</taxon>
        <taxon>Fungi</taxon>
        <taxon>Dikarya</taxon>
        <taxon>Ascomycota</taxon>
        <taxon>Pezizomycotina</taxon>
        <taxon>Eurotiomycetes</taxon>
        <taxon>Eurotiomycetidae</taxon>
        <taxon>Eurotiales</taxon>
        <taxon>Elaphomycetaceae</taxon>
        <taxon>Elaphomyces</taxon>
    </lineage>
</organism>
<feature type="domain" description="DDE Tnp4" evidence="3">
    <location>
        <begin position="63"/>
        <end position="198"/>
    </location>
</feature>
<comment type="cofactor">
    <cofactor evidence="1">
        <name>a divalent metal cation</name>
        <dbReference type="ChEBI" id="CHEBI:60240"/>
    </cofactor>
</comment>
<keyword evidence="2" id="KW-0479">Metal-binding</keyword>
<evidence type="ECO:0000259" key="3">
    <source>
        <dbReference type="Pfam" id="PF13359"/>
    </source>
</evidence>
<evidence type="ECO:0000256" key="2">
    <source>
        <dbReference type="ARBA" id="ARBA00022723"/>
    </source>
</evidence>
<sequence>MADWFGRSPGYMSSICTDMVIHLQTRFQAFLHWDQHRLTKEKLRFYARHIDKVGGGDLVWGYVDGTLQKICRPGENQRLYYSGHKHYHGFKFQGVISPDGIFSSFFGPIIGSRGDWYIFGKSGLEEIVERLFEGDAAGRQLTGTQREFNAQMSKKRVSVEHGFGHIQQTWMRNSYHLTLRVGQTPVASYYLAAALLANFMTCLRGNQISRAFQCEPPTLEEYLGVFRRDT</sequence>
<dbReference type="InterPro" id="IPR027806">
    <property type="entry name" value="HARBI1_dom"/>
</dbReference>
<evidence type="ECO:0000256" key="1">
    <source>
        <dbReference type="ARBA" id="ARBA00001968"/>
    </source>
</evidence>
<dbReference type="AlphaFoldDB" id="A0A232LSI0"/>
<keyword evidence="5" id="KW-1185">Reference proteome</keyword>
<dbReference type="GO" id="GO:0046872">
    <property type="term" value="F:metal ion binding"/>
    <property type="evidence" value="ECO:0007669"/>
    <property type="project" value="UniProtKB-KW"/>
</dbReference>